<name>A0A955L0G0_9BACT</name>
<comment type="caution">
    <text evidence="2">The sequence shown here is derived from an EMBL/GenBank/DDBJ whole genome shotgun (WGS) entry which is preliminary data.</text>
</comment>
<accession>A0A955L0G0</accession>
<evidence type="ECO:0000256" key="1">
    <source>
        <dbReference type="SAM" id="MobiDB-lite"/>
    </source>
</evidence>
<organism evidence="2 3">
    <name type="scientific">Candidatus Dojkabacteria bacterium</name>
    <dbReference type="NCBI Taxonomy" id="2099670"/>
    <lineage>
        <taxon>Bacteria</taxon>
        <taxon>Candidatus Dojkabacteria</taxon>
    </lineage>
</organism>
<feature type="compositionally biased region" description="Basic and acidic residues" evidence="1">
    <location>
        <begin position="1"/>
        <end position="12"/>
    </location>
</feature>
<evidence type="ECO:0000313" key="3">
    <source>
        <dbReference type="Proteomes" id="UP000775877"/>
    </source>
</evidence>
<evidence type="ECO:0000313" key="2">
    <source>
        <dbReference type="EMBL" id="MCA9380987.1"/>
    </source>
</evidence>
<dbReference type="EMBL" id="JAGQLJ010000040">
    <property type="protein sequence ID" value="MCA9380987.1"/>
    <property type="molecule type" value="Genomic_DNA"/>
</dbReference>
<reference evidence="2" key="1">
    <citation type="submission" date="2020-04" db="EMBL/GenBank/DDBJ databases">
        <authorList>
            <person name="Zhang T."/>
        </authorList>
    </citation>
    <scope>NUCLEOTIDE SEQUENCE</scope>
    <source>
        <strain evidence="2">HKST-UBA13</strain>
    </source>
</reference>
<reference evidence="2" key="2">
    <citation type="journal article" date="2021" name="Microbiome">
        <title>Successional dynamics and alternative stable states in a saline activated sludge microbial community over 9 years.</title>
        <authorList>
            <person name="Wang Y."/>
            <person name="Ye J."/>
            <person name="Ju F."/>
            <person name="Liu L."/>
            <person name="Boyd J.A."/>
            <person name="Deng Y."/>
            <person name="Parks D.H."/>
            <person name="Jiang X."/>
            <person name="Yin X."/>
            <person name="Woodcroft B.J."/>
            <person name="Tyson G.W."/>
            <person name="Hugenholtz P."/>
            <person name="Polz M.F."/>
            <person name="Zhang T."/>
        </authorList>
    </citation>
    <scope>NUCLEOTIDE SEQUENCE</scope>
    <source>
        <strain evidence="2">HKST-UBA13</strain>
    </source>
</reference>
<feature type="region of interest" description="Disordered" evidence="1">
    <location>
        <begin position="1"/>
        <end position="34"/>
    </location>
</feature>
<proteinExistence type="predicted"/>
<protein>
    <submittedName>
        <fullName evidence="2">Uncharacterized protein</fullName>
    </submittedName>
</protein>
<sequence>MSLEDPKDKEYSPLDTDEFALSAADPTNQPNDWEKITSHMPAVYSEGLDNLLENNNDEPTSFEDHFDF</sequence>
<dbReference type="AlphaFoldDB" id="A0A955L0G0"/>
<dbReference type="Proteomes" id="UP000775877">
    <property type="component" value="Unassembled WGS sequence"/>
</dbReference>
<gene>
    <name evidence="2" type="ORF">KC678_01875</name>
</gene>